<accession>A0A2L0F4G1</accession>
<gene>
    <name evidence="1" type="ORF">SOCE26_079420</name>
</gene>
<name>A0A2L0F4G1_SORCE</name>
<dbReference type="InterPro" id="IPR004155">
    <property type="entry name" value="PBS_lyase_HEAT"/>
</dbReference>
<evidence type="ECO:0008006" key="3">
    <source>
        <dbReference type="Google" id="ProtNLM"/>
    </source>
</evidence>
<reference evidence="1 2" key="1">
    <citation type="submission" date="2015-09" db="EMBL/GenBank/DDBJ databases">
        <title>Sorangium comparison.</title>
        <authorList>
            <person name="Zaburannyi N."/>
            <person name="Bunk B."/>
            <person name="Overmann J."/>
            <person name="Mueller R."/>
        </authorList>
    </citation>
    <scope>NUCLEOTIDE SEQUENCE [LARGE SCALE GENOMIC DNA]</scope>
    <source>
        <strain evidence="1 2">So ce26</strain>
    </source>
</reference>
<dbReference type="SMART" id="SM00567">
    <property type="entry name" value="EZ_HEAT"/>
    <property type="match status" value="3"/>
</dbReference>
<dbReference type="InterPro" id="IPR011989">
    <property type="entry name" value="ARM-like"/>
</dbReference>
<sequence length="520" mass="56499">MILSIPHEDIRRDEDRSWTARLLGWLVLPELPAAEREEIATTLSSLEDPRAEAPLTRILEARELPAAAREAAGAVLRSAGLDPGGAWLRTTWAEGDVVLRRHVLLSMGRAEADLVEPVARDPAHPLHKEAIETMILDFSEPRFLGPRIAALAHRDPAVRRVAADALVYDEPLAAEAPLLRAAGDPVVEVAVTALKTLVYYPSRRCLGAVAALCDYADDDVRAAAVHCVAALRDGSFRDALDHAGPAERRFLLEWMAPVRHLLGIPEEGGFLVDAPASPARRPTRDAEDAADDALATAELIALYTDLDGPWAEKKSRFPGRSRAARYAADRGVLVPFLAGHPDPWIRDRASELLSAWGEREALLGLTRDPLFMVRKSAMYWLGQLSPDPAVAAVAWEHLAEPGTTGTHAAETLAAYVRHAREGESIPRLLALVRADARDSVQAGALRALAALGARPEIAALLPLLSEPPRVTWAVHLVLLDACGRLGLHPGRCDALREADNLDVQRELARWFAIDPGPRGR</sequence>
<protein>
    <recommendedName>
        <fullName evidence="3">PBS lyase</fullName>
    </recommendedName>
</protein>
<dbReference type="RefSeq" id="WP_104984619.1">
    <property type="nucleotide sequence ID" value="NZ_CP012673.1"/>
</dbReference>
<dbReference type="AlphaFoldDB" id="A0A2L0F4G1"/>
<organism evidence="1 2">
    <name type="scientific">Sorangium cellulosum</name>
    <name type="common">Polyangium cellulosum</name>
    <dbReference type="NCBI Taxonomy" id="56"/>
    <lineage>
        <taxon>Bacteria</taxon>
        <taxon>Pseudomonadati</taxon>
        <taxon>Myxococcota</taxon>
        <taxon>Polyangia</taxon>
        <taxon>Polyangiales</taxon>
        <taxon>Polyangiaceae</taxon>
        <taxon>Sorangium</taxon>
    </lineage>
</organism>
<dbReference type="EMBL" id="CP012673">
    <property type="protein sequence ID" value="AUX46436.1"/>
    <property type="molecule type" value="Genomic_DNA"/>
</dbReference>
<proteinExistence type="predicted"/>
<dbReference type="OrthoDB" id="4510125at2"/>
<dbReference type="Gene3D" id="1.25.10.10">
    <property type="entry name" value="Leucine-rich Repeat Variant"/>
    <property type="match status" value="2"/>
</dbReference>
<evidence type="ECO:0000313" key="2">
    <source>
        <dbReference type="Proteomes" id="UP000238348"/>
    </source>
</evidence>
<dbReference type="InterPro" id="IPR016024">
    <property type="entry name" value="ARM-type_fold"/>
</dbReference>
<dbReference type="SUPFAM" id="SSF48371">
    <property type="entry name" value="ARM repeat"/>
    <property type="match status" value="1"/>
</dbReference>
<evidence type="ECO:0000313" key="1">
    <source>
        <dbReference type="EMBL" id="AUX46436.1"/>
    </source>
</evidence>
<dbReference type="Proteomes" id="UP000238348">
    <property type="component" value="Chromosome"/>
</dbReference>